<reference evidence="2" key="1">
    <citation type="journal article" date="2024" name="Proc. Natl. Acad. Sci. U.S.A.">
        <title>Extraordinary preservation of gene collinearity over three hundred million years revealed in homosporous lycophytes.</title>
        <authorList>
            <person name="Li C."/>
            <person name="Wickell D."/>
            <person name="Kuo L.Y."/>
            <person name="Chen X."/>
            <person name="Nie B."/>
            <person name="Liao X."/>
            <person name="Peng D."/>
            <person name="Ji J."/>
            <person name="Jenkins J."/>
            <person name="Williams M."/>
            <person name="Shu S."/>
            <person name="Plott C."/>
            <person name="Barry K."/>
            <person name="Rajasekar S."/>
            <person name="Grimwood J."/>
            <person name="Han X."/>
            <person name="Sun S."/>
            <person name="Hou Z."/>
            <person name="He W."/>
            <person name="Dai G."/>
            <person name="Sun C."/>
            <person name="Schmutz J."/>
            <person name="Leebens-Mack J.H."/>
            <person name="Li F.W."/>
            <person name="Wang L."/>
        </authorList>
    </citation>
    <scope>NUCLEOTIDE SEQUENCE [LARGE SCALE GENOMIC DNA]</scope>
    <source>
        <strain evidence="2">cv. PW_Plant_1</strain>
    </source>
</reference>
<name>A0ACC2DIH4_DIPCM</name>
<gene>
    <name evidence="1" type="ORF">O6H91_06G117100</name>
</gene>
<organism evidence="1 2">
    <name type="scientific">Diphasiastrum complanatum</name>
    <name type="common">Issler's clubmoss</name>
    <name type="synonym">Lycopodium complanatum</name>
    <dbReference type="NCBI Taxonomy" id="34168"/>
    <lineage>
        <taxon>Eukaryota</taxon>
        <taxon>Viridiplantae</taxon>
        <taxon>Streptophyta</taxon>
        <taxon>Embryophyta</taxon>
        <taxon>Tracheophyta</taxon>
        <taxon>Lycopodiopsida</taxon>
        <taxon>Lycopodiales</taxon>
        <taxon>Lycopodiaceae</taxon>
        <taxon>Lycopodioideae</taxon>
        <taxon>Diphasiastrum</taxon>
    </lineage>
</organism>
<proteinExistence type="predicted"/>
<accession>A0ACC2DIH4</accession>
<evidence type="ECO:0000313" key="1">
    <source>
        <dbReference type="EMBL" id="KAJ7553897.1"/>
    </source>
</evidence>
<sequence>MCEVLMHVIVPDTVQGDIDGCKDALDAILNYYVQFLHGMMLPSSQLSVSIIDTKLAEPHLKILLHFIPCTVPIVSWKWRDRLLQAFTRVFETSNAQSGTKLVCLSMMTKILSEEFQNSVCMKGTEMVVPLKYQQLWLQSLPKLLWELKHTHPPSSKAVLQMLLHLGRSARDGSVLSDQYSSLQPALIPFLCTILPSKHKEGTSVFGPFVKLSRDCQELAVDTWCYFKSFSSPFLKAVMQCCLCTEVNVDIVVRIIEVIHSAFSRGCIQLQHHLSFLFTLLVGSSSQVNGHQKVLSYGEVDALDTPTRESKRRHYVICRLICMCIAETGDGDVVLQLLGPCLCENLVKFRTQVMLTTTMRVVAALSAGKESNKRLLPQPLANLLSQSTIQELLASEKDALDIKDEGRQILFQCCITLVFRYQNFPQCLFEKLLLSMHSDSHVGNLKGSDLLCAASRLLLEIFKQAGIAHRLSASESIIKSILQTLQLKVDNGATEGSTCQRELKELFNQVYMASCALFGWKIPNSSEVV</sequence>
<evidence type="ECO:0000313" key="2">
    <source>
        <dbReference type="Proteomes" id="UP001162992"/>
    </source>
</evidence>
<dbReference type="Proteomes" id="UP001162992">
    <property type="component" value="Chromosome 6"/>
</dbReference>
<dbReference type="EMBL" id="CM055097">
    <property type="protein sequence ID" value="KAJ7553897.1"/>
    <property type="molecule type" value="Genomic_DNA"/>
</dbReference>
<comment type="caution">
    <text evidence="1">The sequence shown here is derived from an EMBL/GenBank/DDBJ whole genome shotgun (WGS) entry which is preliminary data.</text>
</comment>
<protein>
    <submittedName>
        <fullName evidence="1">Uncharacterized protein</fullName>
    </submittedName>
</protein>
<keyword evidence="2" id="KW-1185">Reference proteome</keyword>